<keyword evidence="4" id="KW-1185">Reference proteome</keyword>
<organism evidence="3 4">
    <name type="scientific">Pseudomonas peli</name>
    <dbReference type="NCBI Taxonomy" id="592361"/>
    <lineage>
        <taxon>Bacteria</taxon>
        <taxon>Pseudomonadati</taxon>
        <taxon>Pseudomonadota</taxon>
        <taxon>Gammaproteobacteria</taxon>
        <taxon>Pseudomonadales</taxon>
        <taxon>Pseudomonadaceae</taxon>
        <taxon>Pseudomonas</taxon>
    </lineage>
</organism>
<dbReference type="Proteomes" id="UP000242418">
    <property type="component" value="Unassembled WGS sequence"/>
</dbReference>
<dbReference type="RefSeq" id="WP_090248099.1">
    <property type="nucleotide sequence ID" value="NZ_FMTL01000001.1"/>
</dbReference>
<feature type="compositionally biased region" description="Polar residues" evidence="1">
    <location>
        <begin position="7"/>
        <end position="19"/>
    </location>
</feature>
<evidence type="ECO:0000313" key="3">
    <source>
        <dbReference type="EMBL" id="SCW32636.1"/>
    </source>
</evidence>
<dbReference type="Gene3D" id="1.10.132.90">
    <property type="match status" value="1"/>
</dbReference>
<feature type="region of interest" description="Disordered" evidence="1">
    <location>
        <begin position="1"/>
        <end position="22"/>
    </location>
</feature>
<dbReference type="Pfam" id="PF18433">
    <property type="entry name" value="DUF5610"/>
    <property type="match status" value="1"/>
</dbReference>
<comment type="caution">
    <text evidence="3">The sequence shown here is derived from an EMBL/GenBank/DDBJ whole genome shotgun (WGS) entry which is preliminary data.</text>
</comment>
<evidence type="ECO:0000259" key="2">
    <source>
        <dbReference type="Pfam" id="PF18433"/>
    </source>
</evidence>
<dbReference type="EMBL" id="FMTL01000001">
    <property type="protein sequence ID" value="SCW32636.1"/>
    <property type="molecule type" value="Genomic_DNA"/>
</dbReference>
<accession>A0AB37Z319</accession>
<feature type="domain" description="DUF5610" evidence="2">
    <location>
        <begin position="25"/>
        <end position="135"/>
    </location>
</feature>
<reference evidence="3 4" key="1">
    <citation type="submission" date="2016-10" db="EMBL/GenBank/DDBJ databases">
        <authorList>
            <person name="Varghese N."/>
            <person name="Submissions S."/>
        </authorList>
    </citation>
    <scope>NUCLEOTIDE SEQUENCE [LARGE SCALE GENOMIC DNA]</scope>
    <source>
        <strain evidence="3 4">DSM 17833</strain>
    </source>
</reference>
<sequence>MNPLAANLSSASRPTSATAQPVVRNAADAQATLANRLAERLGLEPGALASKANDYTPEKVAGRILGFIEQRLQSEQAAGADPSKLKGLLEQARSGVEKGFAEARKILDGMGVLQGKVASDIDDTYQKIQDGFSDLDKRFNPDAALVEGSTNIAAYSERFAAQAETFDMEVTTRDGDRLRISIAQASANWSQSGVVASSNGNGSSVVASSQSGSLQIGAWQVSVEGELDDEERAALEKLFGQVQDLSNKFYAGDLSGAFDRAMALDMDGEQLASMSLRLTQTTVRQATDAYSSVAQDGGQAASAVNSSLIDYAQGLLDALRSASQVAEEGTAKTSLLDMLKGGFSLDERFDSGRLDKAEQLNSRLLDGLQNLLNPALDSSKSSDA</sequence>
<proteinExistence type="predicted"/>
<name>A0AB37Z319_9PSED</name>
<gene>
    <name evidence="3" type="ORF">SAMN05216370_0445</name>
</gene>
<evidence type="ECO:0000313" key="4">
    <source>
        <dbReference type="Proteomes" id="UP000242418"/>
    </source>
</evidence>
<dbReference type="InterPro" id="IPR041651">
    <property type="entry name" value="DUF5610"/>
</dbReference>
<evidence type="ECO:0000256" key="1">
    <source>
        <dbReference type="SAM" id="MobiDB-lite"/>
    </source>
</evidence>
<protein>
    <recommendedName>
        <fullName evidence="2">DUF5610 domain-containing protein</fullName>
    </recommendedName>
</protein>
<dbReference type="AlphaFoldDB" id="A0AB37Z319"/>